<organism evidence="2 3">
    <name type="scientific">Dokdonia pacifica</name>
    <dbReference type="NCBI Taxonomy" id="1627892"/>
    <lineage>
        <taxon>Bacteria</taxon>
        <taxon>Pseudomonadati</taxon>
        <taxon>Bacteroidota</taxon>
        <taxon>Flavobacteriia</taxon>
        <taxon>Flavobacteriales</taxon>
        <taxon>Flavobacteriaceae</taxon>
        <taxon>Dokdonia</taxon>
    </lineage>
</organism>
<gene>
    <name evidence="2" type="ORF">SAMN06265376_11294</name>
</gene>
<reference evidence="2 3" key="1">
    <citation type="submission" date="2017-06" db="EMBL/GenBank/DDBJ databases">
        <authorList>
            <person name="Kim H.J."/>
            <person name="Triplett B.A."/>
        </authorList>
    </citation>
    <scope>NUCLEOTIDE SEQUENCE [LARGE SCALE GENOMIC DNA]</scope>
    <source>
        <strain evidence="2 3">DSM 25597</strain>
    </source>
</reference>
<dbReference type="Proteomes" id="UP000198379">
    <property type="component" value="Unassembled WGS sequence"/>
</dbReference>
<dbReference type="RefSeq" id="WP_143337237.1">
    <property type="nucleotide sequence ID" value="NZ_BMEP01000011.1"/>
</dbReference>
<keyword evidence="1" id="KW-0732">Signal</keyword>
<feature type="chain" id="PRO_5012941132" evidence="1">
    <location>
        <begin position="22"/>
        <end position="280"/>
    </location>
</feature>
<dbReference type="EMBL" id="FZNY01000012">
    <property type="protein sequence ID" value="SNS36721.1"/>
    <property type="molecule type" value="Genomic_DNA"/>
</dbReference>
<sequence length="280" mass="30115">MIKINTLVVVLCMLLAYTIQAQVGINTITPDPSALLDIVSDNKGILIPRVSLNGKDDITTITLNSSETKPTTGLLVYNLADAGSGENTIAPGFYYYDTDSWVRLHDEGFSLAFNQTEEIQASSDPNTYIAIPGLDTGVIKLPYAGVYKVSGNGFYSAGPRSGGNGNGNSNGDGVGIASIALEMEVNGTASIVKERFVNGVSTDLGNNRRFDSIGQEISYSFSFEGNPAEEYRFIVKGREWNAVNTTEEGIFGKDTNGFTRSNGQNDAYRGALIITLTRQF</sequence>
<keyword evidence="3" id="KW-1185">Reference proteome</keyword>
<dbReference type="OrthoDB" id="1430919at2"/>
<feature type="signal peptide" evidence="1">
    <location>
        <begin position="1"/>
        <end position="21"/>
    </location>
</feature>
<evidence type="ECO:0000313" key="3">
    <source>
        <dbReference type="Proteomes" id="UP000198379"/>
    </source>
</evidence>
<evidence type="ECO:0000256" key="1">
    <source>
        <dbReference type="SAM" id="SignalP"/>
    </source>
</evidence>
<accession>A0A239DX38</accession>
<dbReference type="AlphaFoldDB" id="A0A239DX38"/>
<protein>
    <submittedName>
        <fullName evidence="2">Uncharacterized protein</fullName>
    </submittedName>
</protein>
<name>A0A239DX38_9FLAO</name>
<proteinExistence type="predicted"/>
<evidence type="ECO:0000313" key="2">
    <source>
        <dbReference type="EMBL" id="SNS36721.1"/>
    </source>
</evidence>